<comment type="caution">
    <text evidence="10">The sequence shown here is derived from an EMBL/GenBank/DDBJ whole genome shotgun (WGS) entry which is preliminary data.</text>
</comment>
<evidence type="ECO:0000256" key="7">
    <source>
        <dbReference type="SAM" id="Phobius"/>
    </source>
</evidence>
<dbReference type="InterPro" id="IPR006685">
    <property type="entry name" value="MscS_channel_2nd"/>
</dbReference>
<dbReference type="InterPro" id="IPR023408">
    <property type="entry name" value="MscS_beta-dom_sf"/>
</dbReference>
<dbReference type="AlphaFoldDB" id="A0A6L5JWH6"/>
<dbReference type="InterPro" id="IPR010920">
    <property type="entry name" value="LSM_dom_sf"/>
</dbReference>
<dbReference type="EMBL" id="WIXJ01000004">
    <property type="protein sequence ID" value="MQY51723.1"/>
    <property type="molecule type" value="Genomic_DNA"/>
</dbReference>
<dbReference type="Pfam" id="PF21082">
    <property type="entry name" value="MS_channel_3rd"/>
    <property type="match status" value="1"/>
</dbReference>
<feature type="transmembrane region" description="Helical" evidence="7">
    <location>
        <begin position="235"/>
        <end position="253"/>
    </location>
</feature>
<dbReference type="OrthoDB" id="9809206at2"/>
<organism evidence="10 11">
    <name type="scientific">Rhodocyclus tenuis</name>
    <name type="common">Rhodospirillum tenue</name>
    <dbReference type="NCBI Taxonomy" id="1066"/>
    <lineage>
        <taxon>Bacteria</taxon>
        <taxon>Pseudomonadati</taxon>
        <taxon>Pseudomonadota</taxon>
        <taxon>Betaproteobacteria</taxon>
        <taxon>Rhodocyclales</taxon>
        <taxon>Rhodocyclaceae</taxon>
        <taxon>Rhodocyclus</taxon>
    </lineage>
</organism>
<evidence type="ECO:0000256" key="2">
    <source>
        <dbReference type="ARBA" id="ARBA00008017"/>
    </source>
</evidence>
<evidence type="ECO:0000256" key="4">
    <source>
        <dbReference type="ARBA" id="ARBA00022692"/>
    </source>
</evidence>
<comment type="subcellular location">
    <subcellularLocation>
        <location evidence="1">Cell membrane</location>
        <topology evidence="1">Multi-pass membrane protein</topology>
    </subcellularLocation>
</comment>
<dbReference type="Gene3D" id="3.30.70.100">
    <property type="match status" value="1"/>
</dbReference>
<evidence type="ECO:0000256" key="6">
    <source>
        <dbReference type="ARBA" id="ARBA00023136"/>
    </source>
</evidence>
<dbReference type="SUPFAM" id="SSF82689">
    <property type="entry name" value="Mechanosensitive channel protein MscS (YggB), C-terminal domain"/>
    <property type="match status" value="1"/>
</dbReference>
<dbReference type="PANTHER" id="PTHR30347:SF1">
    <property type="entry name" value="MECHANOSENSITIVE CHANNEL MSCK"/>
    <property type="match status" value="1"/>
</dbReference>
<sequence>MNERELFALLRGLWNEMHEADSMWQVAALLASLGLAWWLTRLLRQLTRRESGERSALVQFGESGLRRISFPLIALALVLLSRSGLKYWWGHVAMLDLAVPLLSSLALVRMTVYVLRHAFAPSGWLAASERFFAIAVWLCFAAYITGLSDPIIDALEQVSFSVGKQRLDLWIVLHAAVTVMATLLVALWLSGFVEQRMAAASQLDSNVRVLLARLAKLLFSLVALLFSLSLVGIDITALSVFGGALAVGLGFGLQKIASNYVSGFIILLDRSISIGNVIAIDDTTSGVVTQITIRYTVVDTLGGVEVIIPNEYLVSNIVRNRSFSDSRVRVAVAVQVGYASDVDLAMRLMTEAATAHPRALTEPAPRVLLTEFADSGINLELGFWIADPESGTGNVRSDVSLAVLKAFREHGIEIPFPQREVRLLRSAADSESVAAASAPPPKPPAS</sequence>
<keyword evidence="4 7" id="KW-0812">Transmembrane</keyword>
<feature type="domain" description="Mechanosensitive ion channel MscS" evidence="8">
    <location>
        <begin position="256"/>
        <end position="320"/>
    </location>
</feature>
<dbReference type="InterPro" id="IPR011014">
    <property type="entry name" value="MscS_channel_TM-2"/>
</dbReference>
<keyword evidence="6 7" id="KW-0472">Membrane</keyword>
<comment type="similarity">
    <text evidence="2">Belongs to the MscS (TC 1.A.23) family.</text>
</comment>
<feature type="transmembrane region" description="Helical" evidence="7">
    <location>
        <begin position="131"/>
        <end position="149"/>
    </location>
</feature>
<name>A0A6L5JWH6_RHOTE</name>
<dbReference type="GO" id="GO:0005886">
    <property type="term" value="C:plasma membrane"/>
    <property type="evidence" value="ECO:0007669"/>
    <property type="project" value="UniProtKB-SubCell"/>
</dbReference>
<evidence type="ECO:0000259" key="9">
    <source>
        <dbReference type="Pfam" id="PF21082"/>
    </source>
</evidence>
<proteinExistence type="inferred from homology"/>
<keyword evidence="3" id="KW-1003">Cell membrane</keyword>
<accession>A0A6L5JWH6</accession>
<feature type="transmembrane region" description="Helical" evidence="7">
    <location>
        <begin position="169"/>
        <end position="189"/>
    </location>
</feature>
<feature type="transmembrane region" description="Helical" evidence="7">
    <location>
        <begin position="23"/>
        <end position="43"/>
    </location>
</feature>
<keyword evidence="5 7" id="KW-1133">Transmembrane helix</keyword>
<evidence type="ECO:0000313" key="11">
    <source>
        <dbReference type="Proteomes" id="UP000480275"/>
    </source>
</evidence>
<dbReference type="Proteomes" id="UP000480275">
    <property type="component" value="Unassembled WGS sequence"/>
</dbReference>
<feature type="transmembrane region" description="Helical" evidence="7">
    <location>
        <begin position="97"/>
        <end position="119"/>
    </location>
</feature>
<dbReference type="InterPro" id="IPR011066">
    <property type="entry name" value="MscS_channel_C_sf"/>
</dbReference>
<feature type="transmembrane region" description="Helical" evidence="7">
    <location>
        <begin position="64"/>
        <end position="85"/>
    </location>
</feature>
<gene>
    <name evidence="10" type="ORF">GHK24_08050</name>
</gene>
<dbReference type="Pfam" id="PF00924">
    <property type="entry name" value="MS_channel_2nd"/>
    <property type="match status" value="1"/>
</dbReference>
<evidence type="ECO:0000256" key="1">
    <source>
        <dbReference type="ARBA" id="ARBA00004651"/>
    </source>
</evidence>
<evidence type="ECO:0000259" key="8">
    <source>
        <dbReference type="Pfam" id="PF00924"/>
    </source>
</evidence>
<evidence type="ECO:0000256" key="3">
    <source>
        <dbReference type="ARBA" id="ARBA00022475"/>
    </source>
</evidence>
<dbReference type="InterPro" id="IPR052702">
    <property type="entry name" value="MscS-like_channel"/>
</dbReference>
<dbReference type="GO" id="GO:0008381">
    <property type="term" value="F:mechanosensitive monoatomic ion channel activity"/>
    <property type="evidence" value="ECO:0007669"/>
    <property type="project" value="UniProtKB-ARBA"/>
</dbReference>
<reference evidence="10 11" key="1">
    <citation type="submission" date="2019-10" db="EMBL/GenBank/DDBJ databases">
        <title>Whole-genome sequence of the purple nonsulfur photosynthetic bacterium Rhodocyclus tenuis.</title>
        <authorList>
            <person name="Kyndt J.A."/>
            <person name="Meyer T.E."/>
        </authorList>
    </citation>
    <scope>NUCLEOTIDE SEQUENCE [LARGE SCALE GENOMIC DNA]</scope>
    <source>
        <strain evidence="10 11">DSM 110</strain>
    </source>
</reference>
<dbReference type="SUPFAM" id="SSF82861">
    <property type="entry name" value="Mechanosensitive channel protein MscS (YggB), transmembrane region"/>
    <property type="match status" value="1"/>
</dbReference>
<feature type="transmembrane region" description="Helical" evidence="7">
    <location>
        <begin position="210"/>
        <end position="229"/>
    </location>
</feature>
<dbReference type="Gene3D" id="2.30.30.60">
    <property type="match status" value="1"/>
</dbReference>
<feature type="domain" description="Mechanosensitive ion channel MscS C-terminal" evidence="9">
    <location>
        <begin position="331"/>
        <end position="414"/>
    </location>
</feature>
<dbReference type="InterPro" id="IPR049278">
    <property type="entry name" value="MS_channel_C"/>
</dbReference>
<dbReference type="Gene3D" id="1.10.287.1260">
    <property type="match status" value="1"/>
</dbReference>
<evidence type="ECO:0000256" key="5">
    <source>
        <dbReference type="ARBA" id="ARBA00022989"/>
    </source>
</evidence>
<dbReference type="PANTHER" id="PTHR30347">
    <property type="entry name" value="POTASSIUM CHANNEL RELATED"/>
    <property type="match status" value="1"/>
</dbReference>
<protein>
    <submittedName>
        <fullName evidence="10">Mechanosensitive ion channel</fullName>
    </submittedName>
</protein>
<evidence type="ECO:0000313" key="10">
    <source>
        <dbReference type="EMBL" id="MQY51723.1"/>
    </source>
</evidence>
<dbReference type="SUPFAM" id="SSF50182">
    <property type="entry name" value="Sm-like ribonucleoproteins"/>
    <property type="match status" value="1"/>
</dbReference>